<feature type="transmembrane region" description="Helical" evidence="9">
    <location>
        <begin position="175"/>
        <end position="195"/>
    </location>
</feature>
<evidence type="ECO:0000256" key="9">
    <source>
        <dbReference type="SAM" id="Phobius"/>
    </source>
</evidence>
<keyword evidence="11" id="KW-1185">Reference proteome</keyword>
<dbReference type="Pfam" id="PF00860">
    <property type="entry name" value="Xan_ur_permease"/>
    <property type="match status" value="1"/>
</dbReference>
<evidence type="ECO:0000256" key="6">
    <source>
        <dbReference type="ARBA" id="ARBA00022989"/>
    </source>
</evidence>
<dbReference type="InterPro" id="IPR045018">
    <property type="entry name" value="Azg-like"/>
</dbReference>
<feature type="transmembrane region" description="Helical" evidence="9">
    <location>
        <begin position="202"/>
        <end position="219"/>
    </location>
</feature>
<dbReference type="EMBL" id="JAFBFC010000014">
    <property type="protein sequence ID" value="MBM7705069.1"/>
    <property type="molecule type" value="Genomic_DNA"/>
</dbReference>
<feature type="transmembrane region" description="Helical" evidence="9">
    <location>
        <begin position="83"/>
        <end position="103"/>
    </location>
</feature>
<dbReference type="PIRSF" id="PIRSF005353">
    <property type="entry name" value="PbuG"/>
    <property type="match status" value="1"/>
</dbReference>
<evidence type="ECO:0000256" key="3">
    <source>
        <dbReference type="ARBA" id="ARBA00022448"/>
    </source>
</evidence>
<evidence type="ECO:0000313" key="10">
    <source>
        <dbReference type="EMBL" id="MBM7705069.1"/>
    </source>
</evidence>
<name>A0ABS2R010_9BACI</name>
<dbReference type="Proteomes" id="UP000809829">
    <property type="component" value="Unassembled WGS sequence"/>
</dbReference>
<reference evidence="10 11" key="1">
    <citation type="submission" date="2021-01" db="EMBL/GenBank/DDBJ databases">
        <title>Genomic Encyclopedia of Type Strains, Phase IV (KMG-IV): sequencing the most valuable type-strain genomes for metagenomic binning, comparative biology and taxonomic classification.</title>
        <authorList>
            <person name="Goeker M."/>
        </authorList>
    </citation>
    <scope>NUCLEOTIDE SEQUENCE [LARGE SCALE GENOMIC DNA]</scope>
    <source>
        <strain evidence="10 11">DSM 104297</strain>
    </source>
</reference>
<accession>A0ABS2R010</accession>
<dbReference type="PANTHER" id="PTHR43337:SF11">
    <property type="entry name" value="GUANINE_HYPOXANTHINE PERMEASE PBUG"/>
    <property type="match status" value="1"/>
</dbReference>
<evidence type="ECO:0000256" key="4">
    <source>
        <dbReference type="ARBA" id="ARBA00022475"/>
    </source>
</evidence>
<keyword evidence="5 8" id="KW-0812">Transmembrane</keyword>
<comment type="similarity">
    <text evidence="2 8">Belongs to the nucleobase:cation symporter-2 (NCS2) (TC 2.A.40) family. Azg-like subfamily.</text>
</comment>
<comment type="subcellular location">
    <subcellularLocation>
        <location evidence="1 8">Cell membrane</location>
        <topology evidence="1 8">Multi-pass membrane protein</topology>
    </subcellularLocation>
</comment>
<dbReference type="InterPro" id="IPR006043">
    <property type="entry name" value="NCS2"/>
</dbReference>
<feature type="transmembrane region" description="Helical" evidence="9">
    <location>
        <begin position="56"/>
        <end position="76"/>
    </location>
</feature>
<feature type="transmembrane region" description="Helical" evidence="9">
    <location>
        <begin position="385"/>
        <end position="411"/>
    </location>
</feature>
<evidence type="ECO:0000256" key="5">
    <source>
        <dbReference type="ARBA" id="ARBA00022692"/>
    </source>
</evidence>
<feature type="transmembrane region" description="Helical" evidence="9">
    <location>
        <begin position="139"/>
        <end position="163"/>
    </location>
</feature>
<comment type="caution">
    <text evidence="10">The sequence shown here is derived from an EMBL/GenBank/DDBJ whole genome shotgun (WGS) entry which is preliminary data.</text>
</comment>
<feature type="transmembrane region" description="Helical" evidence="9">
    <location>
        <begin position="423"/>
        <end position="440"/>
    </location>
</feature>
<dbReference type="PANTHER" id="PTHR43337">
    <property type="entry name" value="XANTHINE/URACIL PERMEASE C887.17-RELATED"/>
    <property type="match status" value="1"/>
</dbReference>
<feature type="transmembrane region" description="Helical" evidence="9">
    <location>
        <begin position="239"/>
        <end position="261"/>
    </location>
</feature>
<evidence type="ECO:0000256" key="8">
    <source>
        <dbReference type="PIRNR" id="PIRNR005353"/>
    </source>
</evidence>
<keyword evidence="3 8" id="KW-0813">Transport</keyword>
<evidence type="ECO:0000256" key="1">
    <source>
        <dbReference type="ARBA" id="ARBA00004651"/>
    </source>
</evidence>
<dbReference type="InterPro" id="IPR026033">
    <property type="entry name" value="Azg-like_bact_archaea"/>
</dbReference>
<gene>
    <name evidence="10" type="ORF">JOC83_003978</name>
</gene>
<sequence>MKNYFQFEKAGTSYKKETVAGITTFLSMAYILFVNPSILSLSTIPDLPDQMRMDQGAVFTATALAAAIGSLIMGLLGRYPIALAPGMGLNAFFAFTVVLTMGIPWQTALSGVMASGLIFIVLTLGGVREKIINAIPQELKLAVGAGIGLFITFIGLQNAGIIVDDPAVLVGLGDLTNGNTLLAIFGIVVTVILMVLRVNAGVFIGMVITAIVGMVVGLIDVPKAVVAPIPSLEPTFGVAIQHFGDIFTIQMLVVILTFLFVDFFDTAGTLVAVANQAGLIKDNKLPRAGKALLADSTATVAGAILGTSTTTSYVESTAGVAAGGRTGFTSIVTAMFFLIALFFSPLLSVVTASVTAPALIIVGALMVSNLSKIKWDAFEVAVPAFLTIIMMPLTYSIATGIAIGFIFYPITMVFKGKRKEIHPIMYGLFVIFVLYFVFLVE</sequence>
<keyword evidence="6 8" id="KW-1133">Transmembrane helix</keyword>
<dbReference type="RefSeq" id="WP_205189054.1">
    <property type="nucleotide sequence ID" value="NZ_JAFBFC010000014.1"/>
</dbReference>
<proteinExistence type="inferred from homology"/>
<feature type="transmembrane region" description="Helical" evidence="9">
    <location>
        <begin position="21"/>
        <end position="44"/>
    </location>
</feature>
<evidence type="ECO:0000256" key="7">
    <source>
        <dbReference type="ARBA" id="ARBA00023136"/>
    </source>
</evidence>
<organism evidence="10 11">
    <name type="scientific">Priestia iocasae</name>
    <dbReference type="NCBI Taxonomy" id="2291674"/>
    <lineage>
        <taxon>Bacteria</taxon>
        <taxon>Bacillati</taxon>
        <taxon>Bacillota</taxon>
        <taxon>Bacilli</taxon>
        <taxon>Bacillales</taxon>
        <taxon>Bacillaceae</taxon>
        <taxon>Priestia</taxon>
    </lineage>
</organism>
<keyword evidence="7 8" id="KW-0472">Membrane</keyword>
<evidence type="ECO:0000256" key="2">
    <source>
        <dbReference type="ARBA" id="ARBA00005697"/>
    </source>
</evidence>
<feature type="transmembrane region" description="Helical" evidence="9">
    <location>
        <begin position="109"/>
        <end position="127"/>
    </location>
</feature>
<feature type="transmembrane region" description="Helical" evidence="9">
    <location>
        <begin position="335"/>
        <end position="365"/>
    </location>
</feature>
<protein>
    <submittedName>
        <fullName evidence="10">AGZA family xanthine/uracil permease-like MFS transporter</fullName>
    </submittedName>
</protein>
<evidence type="ECO:0000313" key="11">
    <source>
        <dbReference type="Proteomes" id="UP000809829"/>
    </source>
</evidence>
<keyword evidence="4 8" id="KW-1003">Cell membrane</keyword>